<dbReference type="InParanoid" id="F0VQA5"/>
<feature type="transmembrane region" description="Helical" evidence="9">
    <location>
        <begin position="180"/>
        <end position="200"/>
    </location>
</feature>
<feature type="transmembrane region" description="Helical" evidence="9">
    <location>
        <begin position="39"/>
        <end position="64"/>
    </location>
</feature>
<reference evidence="12" key="4">
    <citation type="journal article" date="2015" name="PLoS ONE">
        <title>Comprehensive Evaluation of Toxoplasma gondii VEG and Neospora caninum LIV Genomes with Tachyzoite Stage Transcriptome and Proteome Defines Novel Transcript Features.</title>
        <authorList>
            <person name="Ramaprasad A."/>
            <person name="Mourier T."/>
            <person name="Naeem R."/>
            <person name="Malas T.B."/>
            <person name="Moussa E."/>
            <person name="Panigrahi A."/>
            <person name="Vermont S.J."/>
            <person name="Otto T.D."/>
            <person name="Wastling J."/>
            <person name="Pain A."/>
        </authorList>
    </citation>
    <scope>NUCLEOTIDE SEQUENCE</scope>
    <source>
        <strain evidence="12">Liverpool</strain>
    </source>
</reference>
<feature type="transmembrane region" description="Helical" evidence="9">
    <location>
        <begin position="126"/>
        <end position="145"/>
    </location>
</feature>
<organism evidence="11 13">
    <name type="scientific">Neospora caninum (strain Liverpool)</name>
    <dbReference type="NCBI Taxonomy" id="572307"/>
    <lineage>
        <taxon>Eukaryota</taxon>
        <taxon>Sar</taxon>
        <taxon>Alveolata</taxon>
        <taxon>Apicomplexa</taxon>
        <taxon>Conoidasida</taxon>
        <taxon>Coccidia</taxon>
        <taxon>Eucoccidiorida</taxon>
        <taxon>Eimeriorina</taxon>
        <taxon>Sarcocystidae</taxon>
        <taxon>Neospora</taxon>
    </lineage>
</organism>
<protein>
    <recommendedName>
        <fullName evidence="10">Sphingomyelin synthase-like domain-containing protein</fullName>
    </recommendedName>
</protein>
<evidence type="ECO:0000313" key="12">
    <source>
        <dbReference type="EMBL" id="CEL70645.1"/>
    </source>
</evidence>
<keyword evidence="7" id="KW-0443">Lipid metabolism</keyword>
<evidence type="ECO:0000256" key="3">
    <source>
        <dbReference type="ARBA" id="ARBA00022679"/>
    </source>
</evidence>
<evidence type="ECO:0000313" key="13">
    <source>
        <dbReference type="Proteomes" id="UP000007494"/>
    </source>
</evidence>
<dbReference type="GO" id="GO:0046513">
    <property type="term" value="P:ceramide biosynthetic process"/>
    <property type="evidence" value="ECO:0007669"/>
    <property type="project" value="TreeGrafter"/>
</dbReference>
<evidence type="ECO:0000256" key="4">
    <source>
        <dbReference type="ARBA" id="ARBA00022692"/>
    </source>
</evidence>
<dbReference type="EMBL" id="LN714487">
    <property type="protein sequence ID" value="CEL70645.1"/>
    <property type="molecule type" value="Genomic_DNA"/>
</dbReference>
<comment type="subcellular location">
    <subcellularLocation>
        <location evidence="1">Membrane</location>
        <topology evidence="1">Multi-pass membrane protein</topology>
    </subcellularLocation>
</comment>
<dbReference type="OrthoDB" id="332521at2759"/>
<keyword evidence="4 9" id="KW-0812">Transmembrane</keyword>
<dbReference type="VEuPathDB" id="ToxoDB:NCLIV_063280"/>
<dbReference type="GO" id="GO:0033188">
    <property type="term" value="F:sphingomyelin synthase activity"/>
    <property type="evidence" value="ECO:0007669"/>
    <property type="project" value="TreeGrafter"/>
</dbReference>
<evidence type="ECO:0000256" key="6">
    <source>
        <dbReference type="ARBA" id="ARBA00022989"/>
    </source>
</evidence>
<dbReference type="AlphaFoldDB" id="F0VQA5"/>
<evidence type="ECO:0000256" key="8">
    <source>
        <dbReference type="ARBA" id="ARBA00023136"/>
    </source>
</evidence>
<evidence type="ECO:0000259" key="10">
    <source>
        <dbReference type="Pfam" id="PF14360"/>
    </source>
</evidence>
<gene>
    <name evidence="12" type="ORF">BN1204_063280</name>
    <name evidence="11" type="ORF">NCLIV_063280</name>
</gene>
<dbReference type="GeneID" id="13445125"/>
<keyword evidence="3" id="KW-0808">Transferase</keyword>
<comment type="similarity">
    <text evidence="2">Belongs to the sphingomyelin synthase family.</text>
</comment>
<keyword evidence="5" id="KW-0746">Sphingolipid metabolism</keyword>
<dbReference type="GO" id="GO:0047493">
    <property type="term" value="F:ceramide cholinephosphotransferase activity"/>
    <property type="evidence" value="ECO:0007669"/>
    <property type="project" value="TreeGrafter"/>
</dbReference>
<dbReference type="GO" id="GO:0000139">
    <property type="term" value="C:Golgi membrane"/>
    <property type="evidence" value="ECO:0007669"/>
    <property type="project" value="TreeGrafter"/>
</dbReference>
<dbReference type="PANTHER" id="PTHR21290:SF25">
    <property type="entry name" value="SPHINGOMYELIN SYNTHASE-RELATED PROTEIN 1"/>
    <property type="match status" value="1"/>
</dbReference>
<dbReference type="PANTHER" id="PTHR21290">
    <property type="entry name" value="SPHINGOMYELIN SYNTHETASE"/>
    <property type="match status" value="1"/>
</dbReference>
<sequence>MAEQEASLSPAKQSGVAMEDQVPALWATVHPLKFYLGRFAVATLYVMTCIYLMCLCSVASDTFFDPRTQKSLPDRIHDQMLDSKPLFFATPFVVDAVTVAIIFVTIFRHAMFLKVPLNLLVGTRFLFLLGSLYLCRGVAIIITTVPPSRRNCVPPSVTSVGSFFYLGVLQMFSMRNECTGMIISGHSTITCCCMATWLLYGNANREDRDSKGVLFYEIHRAIARRLNQLRGSARRLTAGYTTTPVSDLEEGPAGAPHAESGDELASVSGIFQQEEDRQKTAWAAVLRLNILRSLCLLVGIINLGLIVCSFNHYTIDVFMAVNFTFGAWSLYHCVLSLIWAEKEETDKRHKIALLRAEASTAGTTEADADAASEASTVASVEGGSLIPAASSSKKGPDALPREKKPAVSAINFPLVRTGVRVVRAIEGL</sequence>
<reference evidence="11" key="1">
    <citation type="submission" date="2011-02" db="EMBL/GenBank/DDBJ databases">
        <authorList>
            <person name="Aslett M."/>
        </authorList>
    </citation>
    <scope>NUCLEOTIDE SEQUENCE</scope>
    <source>
        <strain evidence="11">Liverpool</strain>
    </source>
</reference>
<evidence type="ECO:0000256" key="1">
    <source>
        <dbReference type="ARBA" id="ARBA00004141"/>
    </source>
</evidence>
<dbReference type="GO" id="GO:0005789">
    <property type="term" value="C:endoplasmic reticulum membrane"/>
    <property type="evidence" value="ECO:0007669"/>
    <property type="project" value="TreeGrafter"/>
</dbReference>
<keyword evidence="13" id="KW-1185">Reference proteome</keyword>
<feature type="transmembrane region" description="Helical" evidence="9">
    <location>
        <begin position="294"/>
        <end position="313"/>
    </location>
</feature>
<evidence type="ECO:0000256" key="7">
    <source>
        <dbReference type="ARBA" id="ARBA00023098"/>
    </source>
</evidence>
<keyword evidence="8 9" id="KW-0472">Membrane</keyword>
<keyword evidence="6 9" id="KW-1133">Transmembrane helix</keyword>
<evidence type="ECO:0000256" key="5">
    <source>
        <dbReference type="ARBA" id="ARBA00022919"/>
    </source>
</evidence>
<evidence type="ECO:0000313" key="11">
    <source>
        <dbReference type="EMBL" id="CBZ55902.1"/>
    </source>
</evidence>
<name>F0VQA5_NEOCL</name>
<dbReference type="InterPro" id="IPR025749">
    <property type="entry name" value="Sphingomyelin_synth-like_dom"/>
</dbReference>
<feature type="domain" description="Sphingomyelin synthase-like" evidence="10">
    <location>
        <begin position="288"/>
        <end position="332"/>
    </location>
</feature>
<dbReference type="Proteomes" id="UP000007494">
    <property type="component" value="Chromosome XII"/>
</dbReference>
<feature type="transmembrane region" description="Helical" evidence="9">
    <location>
        <begin position="157"/>
        <end position="174"/>
    </location>
</feature>
<evidence type="ECO:0000256" key="2">
    <source>
        <dbReference type="ARBA" id="ARBA00005441"/>
    </source>
</evidence>
<dbReference type="RefSeq" id="XP_003885928.1">
    <property type="nucleotide sequence ID" value="XM_003885879.1"/>
</dbReference>
<feature type="transmembrane region" description="Helical" evidence="9">
    <location>
        <begin position="85"/>
        <end position="106"/>
    </location>
</feature>
<accession>F0VQA5</accession>
<dbReference type="GO" id="GO:0005886">
    <property type="term" value="C:plasma membrane"/>
    <property type="evidence" value="ECO:0007669"/>
    <property type="project" value="TreeGrafter"/>
</dbReference>
<proteinExistence type="inferred from homology"/>
<dbReference type="eggNOG" id="ENOG502R00Z">
    <property type="taxonomic scope" value="Eukaryota"/>
</dbReference>
<feature type="transmembrane region" description="Helical" evidence="9">
    <location>
        <begin position="319"/>
        <end position="340"/>
    </location>
</feature>
<reference evidence="11" key="2">
    <citation type="submission" date="2011-03" db="EMBL/GenBank/DDBJ databases">
        <title>Comparative genomics and transcriptomics of Neospora caninum and Toxoplasma gondii.</title>
        <authorList>
            <person name="Reid A.J."/>
            <person name="Sohal A."/>
            <person name="Harris D."/>
            <person name="Quail M."/>
            <person name="Sanders M."/>
            <person name="Berriman M."/>
            <person name="Wastling J.M."/>
            <person name="Pain A."/>
        </authorList>
    </citation>
    <scope>NUCLEOTIDE SEQUENCE</scope>
    <source>
        <strain evidence="11">Liverpool</strain>
    </source>
</reference>
<dbReference type="OMA" id="STITCCC"/>
<evidence type="ECO:0000256" key="9">
    <source>
        <dbReference type="SAM" id="Phobius"/>
    </source>
</evidence>
<dbReference type="InterPro" id="IPR045221">
    <property type="entry name" value="Sphingomyelin_synth-like"/>
</dbReference>
<dbReference type="EMBL" id="FR823393">
    <property type="protein sequence ID" value="CBZ55902.1"/>
    <property type="molecule type" value="Genomic_DNA"/>
</dbReference>
<dbReference type="Pfam" id="PF14360">
    <property type="entry name" value="PAP2_C"/>
    <property type="match status" value="1"/>
</dbReference>
<reference evidence="13" key="3">
    <citation type="journal article" date="2012" name="PLoS Pathog.">
        <title>Comparative genomics of the apicomplexan parasites Toxoplasma gondii and Neospora caninum: Coccidia differing in host range and transmission strategy.</title>
        <authorList>
            <person name="Reid A.J."/>
            <person name="Vermont S.J."/>
            <person name="Cotton J.A."/>
            <person name="Harris D."/>
            <person name="Hill-Cawthorne G.A."/>
            <person name="Konen-Waisman S."/>
            <person name="Latham S.M."/>
            <person name="Mourier T."/>
            <person name="Norton R."/>
            <person name="Quail M.A."/>
            <person name="Sanders M."/>
            <person name="Shanmugam D."/>
            <person name="Sohal A."/>
            <person name="Wasmuth J.D."/>
            <person name="Brunk B."/>
            <person name="Grigg M.E."/>
            <person name="Howard J.C."/>
            <person name="Parkinson J."/>
            <person name="Roos D.S."/>
            <person name="Trees A.J."/>
            <person name="Berriman M."/>
            <person name="Pain A."/>
            <person name="Wastling J.M."/>
        </authorList>
    </citation>
    <scope>NUCLEOTIDE SEQUENCE [LARGE SCALE GENOMIC DNA]</scope>
    <source>
        <strain evidence="13">Liverpool</strain>
    </source>
</reference>